<accession>A0A078AAI7</accession>
<evidence type="ECO:0000259" key="7">
    <source>
        <dbReference type="PROSITE" id="PS50011"/>
    </source>
</evidence>
<evidence type="ECO:0000256" key="2">
    <source>
        <dbReference type="ARBA" id="ARBA00022679"/>
    </source>
</evidence>
<feature type="domain" description="Protein kinase" evidence="7">
    <location>
        <begin position="17"/>
        <end position="286"/>
    </location>
</feature>
<dbReference type="Pfam" id="PF07534">
    <property type="entry name" value="TLD"/>
    <property type="match status" value="1"/>
</dbReference>
<evidence type="ECO:0000256" key="3">
    <source>
        <dbReference type="ARBA" id="ARBA00022741"/>
    </source>
</evidence>
<keyword evidence="3 6" id="KW-0547">Nucleotide-binding</keyword>
<dbReference type="PROSITE" id="PS00109">
    <property type="entry name" value="PROTEIN_KINASE_TYR"/>
    <property type="match status" value="1"/>
</dbReference>
<feature type="binding site" evidence="6">
    <location>
        <position position="52"/>
    </location>
    <ligand>
        <name>ATP</name>
        <dbReference type="ChEBI" id="CHEBI:30616"/>
    </ligand>
</feature>
<dbReference type="PROSITE" id="PS51886">
    <property type="entry name" value="TLDC"/>
    <property type="match status" value="1"/>
</dbReference>
<dbReference type="InterPro" id="IPR008266">
    <property type="entry name" value="Tyr_kinase_AS"/>
</dbReference>
<dbReference type="PANTHER" id="PTHR24345:SF0">
    <property type="entry name" value="CELL CYCLE SERINE_THREONINE-PROTEIN KINASE CDC5_MSD2"/>
    <property type="match status" value="1"/>
</dbReference>
<dbReference type="AlphaFoldDB" id="A0A078AAI7"/>
<keyword evidence="10" id="KW-1185">Reference proteome</keyword>
<sequence length="605" mass="70039">MDRRILGLKIKDSDQMFQIQGPIGGGGFGEIYEAYERDEEQKLIKSYKVAVKQQVISNFKKDDKGNGIDLENFSNEILRLIREITSLQLCHPSILDAKDAFLTEKNQFIIVSELADKNLGKFVQDRNASKQYLSVSEISSIMLQILEGLECIHENGFIHRDISHDNVLVFKNDFVKICDLGIASYGKQTQINAGKETYKAPEVKLSQLYGKNADIWSLGILLYYLITGNEDYQKKPLNNFLAVAEGQWQKVTLKDGYYEFQEIFNSMTAFKPEQRPNIQQMKDYFIRLIDEQSNYHEYQKLIMKHYFYQTKEAIKIQKSYLQKQSNFHLKNLKIRSYDAIQADIKEFLKELNQYKDILMSSYEKDLVKFCKLQSISIQQQKNELKFQPKVAQNHIPYEEKKSNFNGYQPPNIIPKTTDEIVEYKKNFRRLVDKHVNQTGNVNELVIKLKGKCNLLYRASTHGFKAENFHQKCDNQGPTVSFVLSEFGQVFGGYTSLPWKTPEGLFQEYQDGEAYIFQLSKGTIHRQSQIFGYAVSHYKNQLFSFGMLDIQIKDECNLKRICQAQIGSGYQPPKNVVFGDKTSCEYLAGGKFFSVLEIEVYSVKAD</sequence>
<keyword evidence="5 6" id="KW-0067">ATP-binding</keyword>
<name>A0A078AAI7_STYLE</name>
<dbReference type="OrthoDB" id="5979581at2759"/>
<dbReference type="PANTHER" id="PTHR24345">
    <property type="entry name" value="SERINE/THREONINE-PROTEIN KINASE PLK"/>
    <property type="match status" value="1"/>
</dbReference>
<organism evidence="9 10">
    <name type="scientific">Stylonychia lemnae</name>
    <name type="common">Ciliate</name>
    <dbReference type="NCBI Taxonomy" id="5949"/>
    <lineage>
        <taxon>Eukaryota</taxon>
        <taxon>Sar</taxon>
        <taxon>Alveolata</taxon>
        <taxon>Ciliophora</taxon>
        <taxon>Intramacronucleata</taxon>
        <taxon>Spirotrichea</taxon>
        <taxon>Stichotrichia</taxon>
        <taxon>Sporadotrichida</taxon>
        <taxon>Oxytrichidae</taxon>
        <taxon>Stylonychinae</taxon>
        <taxon>Stylonychia</taxon>
    </lineage>
</organism>
<dbReference type="CDD" id="cd00180">
    <property type="entry name" value="PKc"/>
    <property type="match status" value="1"/>
</dbReference>
<dbReference type="SMART" id="SM00584">
    <property type="entry name" value="TLDc"/>
    <property type="match status" value="1"/>
</dbReference>
<evidence type="ECO:0000256" key="1">
    <source>
        <dbReference type="ARBA" id="ARBA00022527"/>
    </source>
</evidence>
<evidence type="ECO:0000256" key="6">
    <source>
        <dbReference type="PROSITE-ProRule" id="PRU10141"/>
    </source>
</evidence>
<protein>
    <submittedName>
        <fullName evidence="9">Tldc domain-containing protein</fullName>
    </submittedName>
</protein>
<gene>
    <name evidence="9" type="primary">Contig642.g709</name>
    <name evidence="9" type="ORF">STYLEM_8276</name>
</gene>
<dbReference type="PROSITE" id="PS00107">
    <property type="entry name" value="PROTEIN_KINASE_ATP"/>
    <property type="match status" value="1"/>
</dbReference>
<reference evidence="9 10" key="1">
    <citation type="submission" date="2014-06" db="EMBL/GenBank/DDBJ databases">
        <authorList>
            <person name="Swart Estienne"/>
        </authorList>
    </citation>
    <scope>NUCLEOTIDE SEQUENCE [LARGE SCALE GENOMIC DNA]</scope>
    <source>
        <strain evidence="9 10">130c</strain>
    </source>
</reference>
<dbReference type="Proteomes" id="UP000039865">
    <property type="component" value="Unassembled WGS sequence"/>
</dbReference>
<dbReference type="InterPro" id="IPR011009">
    <property type="entry name" value="Kinase-like_dom_sf"/>
</dbReference>
<evidence type="ECO:0000256" key="4">
    <source>
        <dbReference type="ARBA" id="ARBA00022777"/>
    </source>
</evidence>
<dbReference type="GO" id="GO:0004674">
    <property type="term" value="F:protein serine/threonine kinase activity"/>
    <property type="evidence" value="ECO:0007669"/>
    <property type="project" value="UniProtKB-KW"/>
</dbReference>
<keyword evidence="1" id="KW-0723">Serine/threonine-protein kinase</keyword>
<dbReference type="PROSITE" id="PS50011">
    <property type="entry name" value="PROTEIN_KINASE_DOM"/>
    <property type="match status" value="1"/>
</dbReference>
<evidence type="ECO:0000259" key="8">
    <source>
        <dbReference type="PROSITE" id="PS51886"/>
    </source>
</evidence>
<evidence type="ECO:0000256" key="5">
    <source>
        <dbReference type="ARBA" id="ARBA00022840"/>
    </source>
</evidence>
<keyword evidence="4" id="KW-0418">Kinase</keyword>
<keyword evidence="2" id="KW-0808">Transferase</keyword>
<dbReference type="InterPro" id="IPR006571">
    <property type="entry name" value="TLDc_dom"/>
</dbReference>
<evidence type="ECO:0000313" key="9">
    <source>
        <dbReference type="EMBL" id="CDW79290.1"/>
    </source>
</evidence>
<dbReference type="Pfam" id="PF00069">
    <property type="entry name" value="Pkinase"/>
    <property type="match status" value="1"/>
</dbReference>
<dbReference type="InterPro" id="IPR000719">
    <property type="entry name" value="Prot_kinase_dom"/>
</dbReference>
<dbReference type="InterPro" id="IPR017441">
    <property type="entry name" value="Protein_kinase_ATP_BS"/>
</dbReference>
<evidence type="ECO:0000313" key="10">
    <source>
        <dbReference type="Proteomes" id="UP000039865"/>
    </source>
</evidence>
<dbReference type="GO" id="GO:0005524">
    <property type="term" value="F:ATP binding"/>
    <property type="evidence" value="ECO:0007669"/>
    <property type="project" value="UniProtKB-UniRule"/>
</dbReference>
<dbReference type="EMBL" id="CCKQ01007861">
    <property type="protein sequence ID" value="CDW79290.1"/>
    <property type="molecule type" value="Genomic_DNA"/>
</dbReference>
<proteinExistence type="predicted"/>
<dbReference type="Gene3D" id="1.10.510.10">
    <property type="entry name" value="Transferase(Phosphotransferase) domain 1"/>
    <property type="match status" value="1"/>
</dbReference>
<dbReference type="GO" id="GO:0005634">
    <property type="term" value="C:nucleus"/>
    <property type="evidence" value="ECO:0007669"/>
    <property type="project" value="TreeGrafter"/>
</dbReference>
<dbReference type="SUPFAM" id="SSF56112">
    <property type="entry name" value="Protein kinase-like (PK-like)"/>
    <property type="match status" value="1"/>
</dbReference>
<dbReference type="InParanoid" id="A0A078AAI7"/>
<feature type="domain" description="TLDc" evidence="8">
    <location>
        <begin position="429"/>
        <end position="603"/>
    </location>
</feature>